<name>A0A3D8K476_9BURK</name>
<evidence type="ECO:0000313" key="2">
    <source>
        <dbReference type="Proteomes" id="UP000256838"/>
    </source>
</evidence>
<comment type="caution">
    <text evidence="1">The sequence shown here is derived from an EMBL/GenBank/DDBJ whole genome shotgun (WGS) entry which is preliminary data.</text>
</comment>
<evidence type="ECO:0000313" key="1">
    <source>
        <dbReference type="EMBL" id="RDV00234.1"/>
    </source>
</evidence>
<gene>
    <name evidence="1" type="ORF">DWV00_04135</name>
</gene>
<dbReference type="AlphaFoldDB" id="A0A3D8K476"/>
<reference evidence="1 2" key="1">
    <citation type="submission" date="2018-08" db="EMBL/GenBank/DDBJ databases">
        <title>Paraburkholderia sp. DHOM06 isolated from forest soil.</title>
        <authorList>
            <person name="Gao Z.-H."/>
            <person name="Qiu L.-H."/>
        </authorList>
    </citation>
    <scope>NUCLEOTIDE SEQUENCE [LARGE SCALE GENOMIC DNA]</scope>
    <source>
        <strain evidence="1 2">DHOM06</strain>
    </source>
</reference>
<accession>A0A3D8K476</accession>
<organism evidence="1 2">
    <name type="scientific">Trinickia dinghuensis</name>
    <dbReference type="NCBI Taxonomy" id="2291023"/>
    <lineage>
        <taxon>Bacteria</taxon>
        <taxon>Pseudomonadati</taxon>
        <taxon>Pseudomonadota</taxon>
        <taxon>Betaproteobacteria</taxon>
        <taxon>Burkholderiales</taxon>
        <taxon>Burkholderiaceae</taxon>
        <taxon>Trinickia</taxon>
    </lineage>
</organism>
<proteinExistence type="predicted"/>
<dbReference type="EMBL" id="QRGA01000002">
    <property type="protein sequence ID" value="RDV00234.1"/>
    <property type="molecule type" value="Genomic_DNA"/>
</dbReference>
<sequence length="61" mass="6945">MPEQAHRRTIREPGAGYAAPLRRGRPALALDIGFARALRRSILLIVDRRLLDAEHARIRFS</sequence>
<dbReference type="Proteomes" id="UP000256838">
    <property type="component" value="Unassembled WGS sequence"/>
</dbReference>
<protein>
    <submittedName>
        <fullName evidence="1">Uncharacterized protein</fullName>
    </submittedName>
</protein>
<keyword evidence="2" id="KW-1185">Reference proteome</keyword>